<dbReference type="RefSeq" id="XP_049306575.1">
    <property type="nucleotide sequence ID" value="XM_049450618.1"/>
</dbReference>
<evidence type="ECO:0000259" key="1">
    <source>
        <dbReference type="Pfam" id="PF13843"/>
    </source>
</evidence>
<keyword evidence="2" id="KW-1185">Reference proteome</keyword>
<sequence length="420" mass="48780">MSCCVYATLVYCGNFRKIKLFLYAHSKMRPKGLTQAEIEKFANFDWDDSADEENEEEEDRNMEEIIEETLKNLDNRAENVEVGLIDQFIRSENDGDLNENENVVQEVMEKIDLKSLKWRSAEIMESETTWKSELCSNEVKTPIEYFSTFFTDELWQKICEETNLYAIQTKGIELKCTVPEMKRFVGILLYLAVVKIPTYRMAWAANFKLAAVENALPRNRFEKIKQFFHLNDNSKQPQRGTPEYDKLYKVRPLLDAIKKEFNEISQEEFQSIDEQMIAYKGQHNLKQYLPMKPHKWGFKMFTRAGVSGIIYDFTLYIGEGTCKTYGLGISSDIVLFLSSNLPVNQNFKLFFDNWFSSISLMIALKEKGILAVGTIRSNRLKNCALISEKDLQKRGRGSSDFKYEATHNLIACRPSKFNTT</sequence>
<name>A0ABM3JBG1_BACDO</name>
<accession>A0ABM3JBG1</accession>
<dbReference type="PANTHER" id="PTHR47272:SF1">
    <property type="entry name" value="PIGGYBAC TRANSPOSABLE ELEMENT-DERIVED PROTEIN 3-LIKE"/>
    <property type="match status" value="1"/>
</dbReference>
<dbReference type="GeneID" id="125776875"/>
<feature type="domain" description="PiggyBac transposable element-derived protein" evidence="1">
    <location>
        <begin position="141"/>
        <end position="413"/>
    </location>
</feature>
<protein>
    <submittedName>
        <fullName evidence="3">PiggyBac transposable element-derived protein 1-like isoform X1</fullName>
    </submittedName>
</protein>
<gene>
    <name evidence="3" type="primary">LOC125776875</name>
</gene>
<dbReference type="InterPro" id="IPR029526">
    <property type="entry name" value="PGBD"/>
</dbReference>
<reference evidence="2" key="1">
    <citation type="submission" date="2025-05" db="UniProtKB">
        <authorList>
            <consortium name="RefSeq"/>
        </authorList>
    </citation>
    <scope>NUCLEOTIDE SEQUENCE [LARGE SCALE GENOMIC DNA]</scope>
</reference>
<proteinExistence type="predicted"/>
<evidence type="ECO:0000313" key="3">
    <source>
        <dbReference type="RefSeq" id="XP_049306575.1"/>
    </source>
</evidence>
<dbReference type="PANTHER" id="PTHR47272">
    <property type="entry name" value="DDE_TNP_1_7 DOMAIN-CONTAINING PROTEIN"/>
    <property type="match status" value="1"/>
</dbReference>
<dbReference type="Pfam" id="PF13843">
    <property type="entry name" value="DDE_Tnp_1_7"/>
    <property type="match status" value="1"/>
</dbReference>
<dbReference type="Proteomes" id="UP001652620">
    <property type="component" value="Chromosome 1"/>
</dbReference>
<evidence type="ECO:0000313" key="2">
    <source>
        <dbReference type="Proteomes" id="UP001652620"/>
    </source>
</evidence>
<organism evidence="2 3">
    <name type="scientific">Bactrocera dorsalis</name>
    <name type="common">Oriental fruit fly</name>
    <name type="synonym">Dacus dorsalis</name>
    <dbReference type="NCBI Taxonomy" id="27457"/>
    <lineage>
        <taxon>Eukaryota</taxon>
        <taxon>Metazoa</taxon>
        <taxon>Ecdysozoa</taxon>
        <taxon>Arthropoda</taxon>
        <taxon>Hexapoda</taxon>
        <taxon>Insecta</taxon>
        <taxon>Pterygota</taxon>
        <taxon>Neoptera</taxon>
        <taxon>Endopterygota</taxon>
        <taxon>Diptera</taxon>
        <taxon>Brachycera</taxon>
        <taxon>Muscomorpha</taxon>
        <taxon>Tephritoidea</taxon>
        <taxon>Tephritidae</taxon>
        <taxon>Bactrocera</taxon>
        <taxon>Bactrocera</taxon>
    </lineage>
</organism>
<reference evidence="3" key="2">
    <citation type="submission" date="2025-08" db="UniProtKB">
        <authorList>
            <consortium name="RefSeq"/>
        </authorList>
    </citation>
    <scope>IDENTIFICATION</scope>
    <source>
        <tissue evidence="3">Adult</tissue>
    </source>
</reference>